<gene>
    <name evidence="2" type="primary">cpoB</name>
    <name evidence="5" type="ORF">J2W49_000548</name>
</gene>
<dbReference type="SUPFAM" id="SSF48452">
    <property type="entry name" value="TPR-like"/>
    <property type="match status" value="1"/>
</dbReference>
<dbReference type="InterPro" id="IPR039565">
    <property type="entry name" value="BamD-like"/>
</dbReference>
<dbReference type="RefSeq" id="WP_310311380.1">
    <property type="nucleotide sequence ID" value="NZ_JAVDWU010000001.1"/>
</dbReference>
<dbReference type="InterPro" id="IPR014162">
    <property type="entry name" value="CpoB_C"/>
</dbReference>
<keyword evidence="2" id="KW-0132">Cell division</keyword>
<dbReference type="Gene3D" id="1.25.40.10">
    <property type="entry name" value="Tetratricopeptide repeat domain"/>
    <property type="match status" value="1"/>
</dbReference>
<keyword evidence="2" id="KW-0131">Cell cycle</keyword>
<dbReference type="Pfam" id="PF16331">
    <property type="entry name" value="TolA_bind_tri"/>
    <property type="match status" value="1"/>
</dbReference>
<feature type="domain" description="Outer membrane lipoprotein BamD-like" evidence="3">
    <location>
        <begin position="142"/>
        <end position="261"/>
    </location>
</feature>
<dbReference type="Proteomes" id="UP001265700">
    <property type="component" value="Unassembled WGS sequence"/>
</dbReference>
<dbReference type="NCBIfam" id="TIGR02795">
    <property type="entry name" value="tol_pal_ybgF"/>
    <property type="match status" value="1"/>
</dbReference>
<feature type="domain" description="YbgF trimerisation" evidence="4">
    <location>
        <begin position="70"/>
        <end position="125"/>
    </location>
</feature>
<evidence type="ECO:0000256" key="2">
    <source>
        <dbReference type="HAMAP-Rule" id="MF_02066"/>
    </source>
</evidence>
<evidence type="ECO:0000313" key="6">
    <source>
        <dbReference type="Proteomes" id="UP001265700"/>
    </source>
</evidence>
<comment type="similarity">
    <text evidence="2">Belongs to the CpoB family.</text>
</comment>
<dbReference type="InterPro" id="IPR032519">
    <property type="entry name" value="YbgF_tri"/>
</dbReference>
<evidence type="ECO:0000259" key="4">
    <source>
        <dbReference type="Pfam" id="PF16331"/>
    </source>
</evidence>
<dbReference type="EMBL" id="JAVDWU010000001">
    <property type="protein sequence ID" value="MDR7148620.1"/>
    <property type="molecule type" value="Genomic_DNA"/>
</dbReference>
<dbReference type="Gene3D" id="1.20.5.110">
    <property type="match status" value="1"/>
</dbReference>
<evidence type="ECO:0000313" key="5">
    <source>
        <dbReference type="EMBL" id="MDR7148620.1"/>
    </source>
</evidence>
<comment type="function">
    <text evidence="2">Mediates coordination of peptidoglycan synthesis and outer membrane constriction during cell division.</text>
</comment>
<dbReference type="HAMAP" id="MF_02066">
    <property type="entry name" value="CpoB"/>
    <property type="match status" value="1"/>
</dbReference>
<protein>
    <recommendedName>
        <fullName evidence="2">Cell division coordinator CpoB</fullName>
    </recommendedName>
</protein>
<comment type="subcellular location">
    <subcellularLocation>
        <location evidence="2">Periplasm</location>
    </subcellularLocation>
</comment>
<keyword evidence="2" id="KW-0574">Periplasm</keyword>
<feature type="coiled-coil region" evidence="2">
    <location>
        <begin position="41"/>
        <end position="114"/>
    </location>
</feature>
<comment type="caution">
    <text evidence="5">The sequence shown here is derived from an EMBL/GenBank/DDBJ whole genome shotgun (WGS) entry which is preliminary data.</text>
</comment>
<dbReference type="Pfam" id="PF13525">
    <property type="entry name" value="YfiO"/>
    <property type="match status" value="1"/>
</dbReference>
<keyword evidence="6" id="KW-1185">Reference proteome</keyword>
<proteinExistence type="inferred from homology"/>
<reference evidence="5 6" key="1">
    <citation type="submission" date="2023-07" db="EMBL/GenBank/DDBJ databases">
        <title>Sorghum-associated microbial communities from plants grown in Nebraska, USA.</title>
        <authorList>
            <person name="Schachtman D."/>
        </authorList>
    </citation>
    <scope>NUCLEOTIDE SEQUENCE [LARGE SCALE GENOMIC DNA]</scope>
    <source>
        <strain evidence="5 6">4249</strain>
    </source>
</reference>
<feature type="signal peptide" evidence="2">
    <location>
        <begin position="1"/>
        <end position="30"/>
    </location>
</feature>
<organism evidence="5 6">
    <name type="scientific">Hydrogenophaga palleronii</name>
    <dbReference type="NCBI Taxonomy" id="65655"/>
    <lineage>
        <taxon>Bacteria</taxon>
        <taxon>Pseudomonadati</taxon>
        <taxon>Pseudomonadota</taxon>
        <taxon>Betaproteobacteria</taxon>
        <taxon>Burkholderiales</taxon>
        <taxon>Comamonadaceae</taxon>
        <taxon>Hydrogenophaga</taxon>
    </lineage>
</organism>
<dbReference type="InterPro" id="IPR011990">
    <property type="entry name" value="TPR-like_helical_dom_sf"/>
</dbReference>
<dbReference type="InterPro" id="IPR034706">
    <property type="entry name" value="CpoB"/>
</dbReference>
<name>A0ABU1WH77_9BURK</name>
<keyword evidence="1 2" id="KW-0732">Signal</keyword>
<feature type="chain" id="PRO_5044912361" description="Cell division coordinator CpoB" evidence="2">
    <location>
        <begin position="31"/>
        <end position="261"/>
    </location>
</feature>
<sequence precursor="true">MTHSMKRFSFQLIASGIAMASMLAPLQAQAFLGDDEARRAIIELRQRFEASEARQAKLAEEARSQGNTGQRSLLDLANQIEQLRSEVAHLRGQNEQLAREVSELQRKQKDVQSGLEERLKQVEPSTISLDGRDFTAAPAEQRDYEAAMAVLRRSEFPAAASAYASFLQRYPESGYTPSVLYWLGNAQYANRAYKEAIESHRRLISQFPGHQRVPEGMLALANSQVEMKDSKAARRTLEDLVKIHPGSEAASVARERLSRLR</sequence>
<evidence type="ECO:0000259" key="3">
    <source>
        <dbReference type="Pfam" id="PF13525"/>
    </source>
</evidence>
<accession>A0ABU1WH77</accession>
<keyword evidence="2" id="KW-0175">Coiled coil</keyword>
<evidence type="ECO:0000256" key="1">
    <source>
        <dbReference type="ARBA" id="ARBA00022729"/>
    </source>
</evidence>